<accession>A0A290XDT3</accession>
<feature type="domain" description="RecA family profile 1" evidence="14">
    <location>
        <begin position="118"/>
        <end position="266"/>
    </location>
</feature>
<keyword evidence="10 11" id="KW-0234">DNA repair</keyword>
<keyword evidence="9 11" id="KW-0238">DNA-binding</keyword>
<dbReference type="FunFam" id="3.40.50.300:FF:000050">
    <property type="entry name" value="DNA repair protein RadA"/>
    <property type="match status" value="1"/>
</dbReference>
<dbReference type="Gene3D" id="3.30.230.10">
    <property type="match status" value="1"/>
</dbReference>
<reference evidence="16" key="1">
    <citation type="submission" date="2017-09" db="EMBL/GenBank/DDBJ databases">
        <title>Luteimonas liuhanmingii sp.nov., isolated from the intestinal contents of Tibetan Plateau Pika in Yushu, Qinghai Province, China.</title>
        <authorList>
            <person name="Gui Z."/>
        </authorList>
    </citation>
    <scope>NUCLEOTIDE SEQUENCE [LARGE SCALE GENOMIC DNA]</scope>
    <source>
        <strain evidence="16">100111</strain>
    </source>
</reference>
<evidence type="ECO:0000256" key="1">
    <source>
        <dbReference type="ARBA" id="ARBA00022723"/>
    </source>
</evidence>
<evidence type="ECO:0000313" key="16">
    <source>
        <dbReference type="Proteomes" id="UP000218968"/>
    </source>
</evidence>
<organism evidence="15 16">
    <name type="scientific">Luteimonas chenhongjianii</name>
    <dbReference type="NCBI Taxonomy" id="2006110"/>
    <lineage>
        <taxon>Bacteria</taxon>
        <taxon>Pseudomonadati</taxon>
        <taxon>Pseudomonadota</taxon>
        <taxon>Gammaproteobacteria</taxon>
        <taxon>Lysobacterales</taxon>
        <taxon>Lysobacteraceae</taxon>
        <taxon>Luteimonas</taxon>
    </lineage>
</organism>
<dbReference type="FunFam" id="3.30.230.10:FF:000011">
    <property type="entry name" value="DNA repair protein RadA"/>
    <property type="match status" value="1"/>
</dbReference>
<feature type="binding site" evidence="11">
    <location>
        <begin position="147"/>
        <end position="154"/>
    </location>
    <ligand>
        <name>ATP</name>
        <dbReference type="ChEBI" id="CHEBI:30616"/>
    </ligand>
</feature>
<dbReference type="OrthoDB" id="9803906at2"/>
<keyword evidence="1 11" id="KW-0479">Metal-binding</keyword>
<evidence type="ECO:0000256" key="6">
    <source>
        <dbReference type="ARBA" id="ARBA00022833"/>
    </source>
</evidence>
<dbReference type="InterPro" id="IPR027417">
    <property type="entry name" value="P-loop_NTPase"/>
</dbReference>
<dbReference type="GO" id="GO:0000725">
    <property type="term" value="P:recombinational repair"/>
    <property type="evidence" value="ECO:0007669"/>
    <property type="project" value="UniProtKB-UniRule"/>
</dbReference>
<evidence type="ECO:0000313" key="15">
    <source>
        <dbReference type="EMBL" id="ATD67287.1"/>
    </source>
</evidence>
<comment type="function">
    <text evidence="13">DNA-dependent ATPase involved in processing of recombination intermediates, plays a role in repairing DNA breaks. Stimulates the branch migration of RecA-mediated strand transfer reactions, allowing the 3' invading strand to extend heteroduplex DNA faster. Binds ssDNA in the presence of ADP but not other nucleotides, has ATPase activity that is stimulated by ssDNA and various branched DNA structures, but inhibited by SSB. Does not have RecA's homology-searching function.</text>
</comment>
<comment type="similarity">
    <text evidence="11 13">Belongs to the RecA family. RadA subfamily.</text>
</comment>
<dbReference type="PANTHER" id="PTHR32472:SF10">
    <property type="entry name" value="DNA REPAIR PROTEIN RADA-LIKE PROTEIN"/>
    <property type="match status" value="1"/>
</dbReference>
<dbReference type="InterPro" id="IPR004504">
    <property type="entry name" value="DNA_repair_RadA"/>
</dbReference>
<dbReference type="InterPro" id="IPR020588">
    <property type="entry name" value="RecA_ATP-bd"/>
</dbReference>
<sequence length="503" mass="52956">MGVASPALDSRFGLPAREAAGLLCCDGARLCCRVVLRRHLSVAKTVTKARTAFVCNECGADFNKWQGQCSACGAWDSISEIVLESAAAAKSPASRRSGWAGKIDAPRVMALKDVQQGEDVRVSTGIGEFDRVLGGGLVEGAVVLVGGDPGIGKSTLLLQALAQMAGTLPGLYVTGEESLAQVAGRAVRLGLSLDGLHALAETGIERILQHASELRPKLIIADSIQTLWTESLTAAPGSVSQVRESAARLVRYAKETGTAVFLVGHVTKEGGIAGPRVLEHMVDAVLYFEGDSGSRFRVMRAFKNRFGAVNELGVFAMGDKGLKEVPNPSAIFLSGGSTPQPGSCVMVTREGTRPLLVEVQALVDASPLSNPRRVAVGMEGNRLAMLLAVLHRHGGIMTGDQDVFVNVVGGIRVQETAADLPVLLSVLSSLRDAPLPDKTIAFGEVGLSGEIRPVPNGEERLREAATHGFRRAIVARANAPKTGNFKGMEVIGVERLAEALEHI</sequence>
<evidence type="ECO:0000256" key="9">
    <source>
        <dbReference type="ARBA" id="ARBA00023125"/>
    </source>
</evidence>
<dbReference type="GO" id="GO:0140664">
    <property type="term" value="F:ATP-dependent DNA damage sensor activity"/>
    <property type="evidence" value="ECO:0007669"/>
    <property type="project" value="InterPro"/>
</dbReference>
<dbReference type="SUPFAM" id="SSF52540">
    <property type="entry name" value="P-loop containing nucleoside triphosphate hydrolases"/>
    <property type="match status" value="1"/>
</dbReference>
<dbReference type="PROSITE" id="PS50162">
    <property type="entry name" value="RECA_2"/>
    <property type="match status" value="1"/>
</dbReference>
<dbReference type="GO" id="GO:0008270">
    <property type="term" value="F:zinc ion binding"/>
    <property type="evidence" value="ECO:0007669"/>
    <property type="project" value="UniProtKB-KW"/>
</dbReference>
<proteinExistence type="inferred from homology"/>
<evidence type="ECO:0000256" key="12">
    <source>
        <dbReference type="NCBIfam" id="TIGR00416"/>
    </source>
</evidence>
<keyword evidence="2 11" id="KW-0547">Nucleotide-binding</keyword>
<dbReference type="PRINTS" id="PR01874">
    <property type="entry name" value="DNAREPAIRADA"/>
</dbReference>
<evidence type="ECO:0000256" key="8">
    <source>
        <dbReference type="ARBA" id="ARBA00023016"/>
    </source>
</evidence>
<comment type="function">
    <text evidence="11">Plays a role in repairing double-strand DNA breaks, probably involving stabilizing or processing branched DNA or blocked replication forks.</text>
</comment>
<evidence type="ECO:0000256" key="4">
    <source>
        <dbReference type="ARBA" id="ARBA00022771"/>
    </source>
</evidence>
<keyword evidence="6 13" id="KW-0862">Zinc</keyword>
<dbReference type="InterPro" id="IPR014774">
    <property type="entry name" value="KaiC-like_dom"/>
</dbReference>
<dbReference type="KEGG" id="lum:CNR27_07405"/>
<dbReference type="Pfam" id="PF18073">
    <property type="entry name" value="Zn_ribbon_LapB"/>
    <property type="match status" value="1"/>
</dbReference>
<dbReference type="EMBL" id="CP023406">
    <property type="protein sequence ID" value="ATD67287.1"/>
    <property type="molecule type" value="Genomic_DNA"/>
</dbReference>
<evidence type="ECO:0000256" key="11">
    <source>
        <dbReference type="HAMAP-Rule" id="MF_01498"/>
    </source>
</evidence>
<evidence type="ECO:0000256" key="3">
    <source>
        <dbReference type="ARBA" id="ARBA00022763"/>
    </source>
</evidence>
<keyword evidence="16" id="KW-1185">Reference proteome</keyword>
<dbReference type="SMART" id="SM00382">
    <property type="entry name" value="AAA"/>
    <property type="match status" value="1"/>
</dbReference>
<evidence type="ECO:0000256" key="5">
    <source>
        <dbReference type="ARBA" id="ARBA00022801"/>
    </source>
</evidence>
<dbReference type="GO" id="GO:0003684">
    <property type="term" value="F:damaged DNA binding"/>
    <property type="evidence" value="ECO:0007669"/>
    <property type="project" value="InterPro"/>
</dbReference>
<dbReference type="Pfam" id="PF13541">
    <property type="entry name" value="ChlI"/>
    <property type="match status" value="1"/>
</dbReference>
<dbReference type="InterPro" id="IPR041166">
    <property type="entry name" value="Rubredoxin_2"/>
</dbReference>
<name>A0A290XDT3_9GAMM</name>
<dbReference type="SUPFAM" id="SSF54211">
    <property type="entry name" value="Ribosomal protein S5 domain 2-like"/>
    <property type="match status" value="1"/>
</dbReference>
<keyword evidence="5" id="KW-0378">Hydrolase</keyword>
<dbReference type="GO" id="GO:0005829">
    <property type="term" value="C:cytosol"/>
    <property type="evidence" value="ECO:0007669"/>
    <property type="project" value="TreeGrafter"/>
</dbReference>
<comment type="domain">
    <text evidence="11">The middle region has homology to RecA with ATPase motifs including the RadA KNRFG motif, while the C-terminus is homologous to Lon protease.</text>
</comment>
<keyword evidence="4 13" id="KW-0863">Zinc-finger</keyword>
<dbReference type="GO" id="GO:0005524">
    <property type="term" value="F:ATP binding"/>
    <property type="evidence" value="ECO:0007669"/>
    <property type="project" value="UniProtKB-UniRule"/>
</dbReference>
<keyword evidence="3 11" id="KW-0227">DNA damage</keyword>
<dbReference type="InterPro" id="IPR003593">
    <property type="entry name" value="AAA+_ATPase"/>
</dbReference>
<feature type="region of interest" description="Lon-protease-like" evidence="11">
    <location>
        <begin position="402"/>
        <end position="503"/>
    </location>
</feature>
<protein>
    <recommendedName>
        <fullName evidence="11 12">DNA repair protein RadA</fullName>
    </recommendedName>
</protein>
<dbReference type="GO" id="GO:0016787">
    <property type="term" value="F:hydrolase activity"/>
    <property type="evidence" value="ECO:0007669"/>
    <property type="project" value="UniProtKB-KW"/>
</dbReference>
<gene>
    <name evidence="11" type="primary">radA</name>
    <name evidence="15" type="ORF">CNR27_07405</name>
</gene>
<feature type="short sequence motif" description="RadA KNRFG motif" evidence="11">
    <location>
        <begin position="303"/>
        <end position="307"/>
    </location>
</feature>
<keyword evidence="8 11" id="KW-0346">Stress response</keyword>
<evidence type="ECO:0000256" key="7">
    <source>
        <dbReference type="ARBA" id="ARBA00022840"/>
    </source>
</evidence>
<dbReference type="CDD" id="cd01121">
    <property type="entry name" value="RadA_SMS_N"/>
    <property type="match status" value="1"/>
</dbReference>
<keyword evidence="7 11" id="KW-0067">ATP-binding</keyword>
<evidence type="ECO:0000259" key="14">
    <source>
        <dbReference type="PROSITE" id="PS50162"/>
    </source>
</evidence>
<dbReference type="NCBIfam" id="TIGR00416">
    <property type="entry name" value="sms"/>
    <property type="match status" value="1"/>
</dbReference>
<dbReference type="HAMAP" id="MF_01498">
    <property type="entry name" value="RadA_bact"/>
    <property type="match status" value="1"/>
</dbReference>
<dbReference type="Proteomes" id="UP000218968">
    <property type="component" value="Chromosome"/>
</dbReference>
<dbReference type="InterPro" id="IPR014721">
    <property type="entry name" value="Ribsml_uS5_D2-typ_fold_subgr"/>
</dbReference>
<dbReference type="Gene3D" id="3.40.50.300">
    <property type="entry name" value="P-loop containing nucleotide triphosphate hydrolases"/>
    <property type="match status" value="1"/>
</dbReference>
<evidence type="ECO:0000256" key="10">
    <source>
        <dbReference type="ARBA" id="ARBA00023204"/>
    </source>
</evidence>
<evidence type="ECO:0000256" key="2">
    <source>
        <dbReference type="ARBA" id="ARBA00022741"/>
    </source>
</evidence>
<dbReference type="PANTHER" id="PTHR32472">
    <property type="entry name" value="DNA REPAIR PROTEIN RADA"/>
    <property type="match status" value="1"/>
</dbReference>
<evidence type="ECO:0000256" key="13">
    <source>
        <dbReference type="RuleBase" id="RU003555"/>
    </source>
</evidence>
<dbReference type="AlphaFoldDB" id="A0A290XDT3"/>
<dbReference type="Pfam" id="PF06745">
    <property type="entry name" value="ATPase"/>
    <property type="match status" value="1"/>
</dbReference>
<dbReference type="InterPro" id="IPR020568">
    <property type="entry name" value="Ribosomal_Su5_D2-typ_SF"/>
</dbReference>